<dbReference type="InterPro" id="IPR027417">
    <property type="entry name" value="P-loop_NTPase"/>
</dbReference>
<reference evidence="1" key="1">
    <citation type="journal article" date="2015" name="Nature">
        <title>Complex archaea that bridge the gap between prokaryotes and eukaryotes.</title>
        <authorList>
            <person name="Spang A."/>
            <person name="Saw J.H."/>
            <person name="Jorgensen S.L."/>
            <person name="Zaremba-Niedzwiedzka K."/>
            <person name="Martijn J."/>
            <person name="Lind A.E."/>
            <person name="van Eijk R."/>
            <person name="Schleper C."/>
            <person name="Guy L."/>
            <person name="Ettema T.J."/>
        </authorList>
    </citation>
    <scope>NUCLEOTIDE SEQUENCE</scope>
</reference>
<dbReference type="Gene3D" id="3.40.50.300">
    <property type="entry name" value="P-loop containing nucleotide triphosphate hydrolases"/>
    <property type="match status" value="1"/>
</dbReference>
<proteinExistence type="predicted"/>
<name>A0A0F9TB59_9ZZZZ</name>
<evidence type="ECO:0000313" key="1">
    <source>
        <dbReference type="EMBL" id="KKN72197.1"/>
    </source>
</evidence>
<evidence type="ECO:0008006" key="2">
    <source>
        <dbReference type="Google" id="ProtNLM"/>
    </source>
</evidence>
<sequence length="489" mass="55054">MAEVHDRARRQVALRVQVARGNVNEFCELVLKDEQTGQPIEQASIHEEWHQLAEENDRVILWSFTEGGKTQQLSIARTLHALGRDTSTRVAIISNTHEQASKVIRAVAHFIEKSEDLRVVFPDLKKSEPWTGHHLYIDRLFRAKDPSVQACGVHGAIVGSRIDLLILDDILDYENCQTVAARQDLWDWYHSALASRLTDRARVLIIGTAFHPEDLLHRLAGNPAWIAKRFPVISDAGVSAWPEKWSASRIQRRREELGPLEFSRQMLCKARDESQARFQREWIDRCIAEGSGMRLVRSLAEFEQLDPELHKMVQDGECSTYTGVDLAVQRHSAAGLTVLFTILVDPDDCRQVLAIEAGRWSGPDIVRRIVGAHQRFNSVVVVENNAAQDFVLQFAREASAVPIMPFTTGRNKAHPEFGIESLAAEMAGGKWLIPNDGGKLDPEVEAWISEMLYYDPRSHTGDRLMGCWFSREGARLGGHNCAVNARIIG</sequence>
<comment type="caution">
    <text evidence="1">The sequence shown here is derived from an EMBL/GenBank/DDBJ whole genome shotgun (WGS) entry which is preliminary data.</text>
</comment>
<protein>
    <recommendedName>
        <fullName evidence="2">Terminase large subunit gp17-like C-terminal domain-containing protein</fullName>
    </recommendedName>
</protein>
<dbReference type="EMBL" id="LAZR01000367">
    <property type="protein sequence ID" value="KKN72197.1"/>
    <property type="molecule type" value="Genomic_DNA"/>
</dbReference>
<organism evidence="1">
    <name type="scientific">marine sediment metagenome</name>
    <dbReference type="NCBI Taxonomy" id="412755"/>
    <lineage>
        <taxon>unclassified sequences</taxon>
        <taxon>metagenomes</taxon>
        <taxon>ecological metagenomes</taxon>
    </lineage>
</organism>
<gene>
    <name evidence="1" type="ORF">LCGC14_0413340</name>
</gene>
<dbReference type="Gene3D" id="3.30.420.240">
    <property type="match status" value="1"/>
</dbReference>
<accession>A0A0F9TB59</accession>
<dbReference type="AlphaFoldDB" id="A0A0F9TB59"/>